<comment type="caution">
    <text evidence="4">The sequence shown here is derived from an EMBL/GenBank/DDBJ whole genome shotgun (WGS) entry which is preliminary data.</text>
</comment>
<dbReference type="Pfam" id="PF01636">
    <property type="entry name" value="APH"/>
    <property type="match status" value="1"/>
</dbReference>
<accession>F9F8C3</accession>
<feature type="compositionally biased region" description="Basic residues" evidence="2">
    <location>
        <begin position="20"/>
        <end position="29"/>
    </location>
</feature>
<sequence length="609" mass="70250">MRAQIVMLNSMSSHRSGGGSHRRHKKHQSSARDAPRPPSPAQILEETQQMLRELQVQSETYTTQYDYHVREARRLQIMMQSASEERALLSGSAAAVHATRQGRMVDHAEMEARREQLDGEIATLELSIQHYQNASAKQTPFSFIQHLSLKMRDLIVEAKAQEAMQRFITSIDEREILKLASSYHNNEPCQMFQPIKHGSFNVCFFVQFSTPGSDGAPERWVVRLPIPDLIPWIDEKIDVEVATMKYVAANTMIPIPIIRAHSSAKNSPIKMAFIIMDYIEGKTLKELGFVKDFDVWCSVTPQPTRAREIMYEKLAQVYIQLRQLEFPEIGALGLPKGDDQSIRVRHRPLCIEILLQEHEGLVPALNFPEHTTFKTSKEYVDALLWLGDNLLHKGKNSMIDIRGERVLYASHHFRRFTMESWLDPAQDCGPFVLTHGDLGIQNLLWDDDLNLVAVLDWEWSSVMPLQFLVPPPWLDGQTIDVLCHGQILYNSQVGIFCDIVRQQEKVLGCSPLLSDEWDRRKGWCHTLVVCALLRPEYVFDVYWSFINYAVVGFQPLTSEQMKKYKEITSQQLALFMENDNRKVFLLRKEEEQRVYYKEEECHFGALLDC</sequence>
<reference evidence="4" key="1">
    <citation type="journal article" date="2012" name="Mol. Plant Microbe Interact.">
        <title>A highly conserved effector in Fusarium oxysporum is required for full virulence on Arabidopsis.</title>
        <authorList>
            <person name="Thatcher L.F."/>
            <person name="Gardiner D.M."/>
            <person name="Kazan K."/>
            <person name="Manners J."/>
        </authorList>
    </citation>
    <scope>NUCLEOTIDE SEQUENCE [LARGE SCALE GENOMIC DNA]</scope>
    <source>
        <strain evidence="4">Fo5176</strain>
    </source>
</reference>
<dbReference type="Gene3D" id="3.30.200.20">
    <property type="entry name" value="Phosphorylase Kinase, domain 1"/>
    <property type="match status" value="1"/>
</dbReference>
<protein>
    <recommendedName>
        <fullName evidence="3">Aminoglycoside phosphotransferase domain-containing protein</fullName>
    </recommendedName>
</protein>
<dbReference type="SUPFAM" id="SSF56112">
    <property type="entry name" value="Protein kinase-like (PK-like)"/>
    <property type="match status" value="1"/>
</dbReference>
<dbReference type="EMBL" id="AFQF01000806">
    <property type="protein sequence ID" value="EGU86833.1"/>
    <property type="molecule type" value="Genomic_DNA"/>
</dbReference>
<dbReference type="InterPro" id="IPR011009">
    <property type="entry name" value="Kinase-like_dom_sf"/>
</dbReference>
<dbReference type="OrthoDB" id="10003767at2759"/>
<dbReference type="PANTHER" id="PTHR21310:SF37">
    <property type="entry name" value="AMINOGLYCOSIDE PHOSPHOTRANSFERASE DOMAIN-CONTAINING PROTEIN"/>
    <property type="match status" value="1"/>
</dbReference>
<feature type="region of interest" description="Disordered" evidence="2">
    <location>
        <begin position="1"/>
        <end position="40"/>
    </location>
</feature>
<evidence type="ECO:0000313" key="4">
    <source>
        <dbReference type="EMBL" id="EGU86833.1"/>
    </source>
</evidence>
<evidence type="ECO:0000256" key="1">
    <source>
        <dbReference type="SAM" id="Coils"/>
    </source>
</evidence>
<dbReference type="InterPro" id="IPR051678">
    <property type="entry name" value="AGP_Transferase"/>
</dbReference>
<dbReference type="PANTHER" id="PTHR21310">
    <property type="entry name" value="AMINOGLYCOSIDE PHOSPHOTRANSFERASE-RELATED-RELATED"/>
    <property type="match status" value="1"/>
</dbReference>
<organism evidence="4">
    <name type="scientific">Fusarium oxysporum (strain Fo5176)</name>
    <name type="common">Fusarium vascular wilt</name>
    <dbReference type="NCBI Taxonomy" id="660025"/>
    <lineage>
        <taxon>Eukaryota</taxon>
        <taxon>Fungi</taxon>
        <taxon>Dikarya</taxon>
        <taxon>Ascomycota</taxon>
        <taxon>Pezizomycotina</taxon>
        <taxon>Sordariomycetes</taxon>
        <taxon>Hypocreomycetidae</taxon>
        <taxon>Hypocreales</taxon>
        <taxon>Nectriaceae</taxon>
        <taxon>Fusarium</taxon>
        <taxon>Fusarium oxysporum species complex</taxon>
    </lineage>
</organism>
<feature type="domain" description="Aminoglycoside phosphotransferase" evidence="3">
    <location>
        <begin position="214"/>
        <end position="464"/>
    </location>
</feature>
<name>F9F8C3_FUSOF</name>
<evidence type="ECO:0000256" key="2">
    <source>
        <dbReference type="SAM" id="MobiDB-lite"/>
    </source>
</evidence>
<dbReference type="Gene3D" id="3.90.1200.10">
    <property type="match status" value="1"/>
</dbReference>
<dbReference type="InterPro" id="IPR002575">
    <property type="entry name" value="Aminoglycoside_PTrfase"/>
</dbReference>
<feature type="coiled-coil region" evidence="1">
    <location>
        <begin position="107"/>
        <end position="134"/>
    </location>
</feature>
<dbReference type="AlphaFoldDB" id="F9F8C3"/>
<keyword evidence="1" id="KW-0175">Coiled coil</keyword>
<gene>
    <name evidence="4" type="ORF">FOXB_02648</name>
</gene>
<proteinExistence type="predicted"/>
<evidence type="ECO:0000259" key="3">
    <source>
        <dbReference type="Pfam" id="PF01636"/>
    </source>
</evidence>